<sequence length="354" mass="40047">MRLSWLSILAFAASSQAQYFSEGWKPGQAVMSDDTPNLAESVTNPFEYAGQGQPTQVAKGYGQEQKEAPKEKARSRPNRLSELLDLNAILTSEPVAALFQKAGINITERLSKARESPWDPRIPLITDDSYEEIIVNESLTEEEEKRRTWFLLVSGDLTQAGGISQFVDQIFDEAFNETMIANDLPDLRWGRIDYLNVTYLTTKWAVWQAPQFVFIKDRGQSLRFFRPQYLRIRDGGLREFLKQELYLHALPWDTAYSPGGSREYLMHYLALTLMKVYNITVLVPRWVLYILSGSVASFIIQIMHKPQPPKRPAPARPQQSAGEKPTPPKASDSTSQTTTTPSKAGSAKQRKGKK</sequence>
<evidence type="ECO:0000256" key="1">
    <source>
        <dbReference type="SAM" id="MobiDB-lite"/>
    </source>
</evidence>
<feature type="signal peptide" evidence="2">
    <location>
        <begin position="1"/>
        <end position="17"/>
    </location>
</feature>
<keyword evidence="2" id="KW-0732">Signal</keyword>
<proteinExistence type="predicted"/>
<feature type="compositionally biased region" description="Basic and acidic residues" evidence="1">
    <location>
        <begin position="64"/>
        <end position="74"/>
    </location>
</feature>
<comment type="caution">
    <text evidence="3">The sequence shown here is derived from an EMBL/GenBank/DDBJ whole genome shotgun (WGS) entry which is preliminary data.</text>
</comment>
<organism evidence="3 4">
    <name type="scientific">Moniliophthora roreri</name>
    <name type="common">Frosty pod rot fungus</name>
    <name type="synonym">Monilia roreri</name>
    <dbReference type="NCBI Taxonomy" id="221103"/>
    <lineage>
        <taxon>Eukaryota</taxon>
        <taxon>Fungi</taxon>
        <taxon>Dikarya</taxon>
        <taxon>Basidiomycota</taxon>
        <taxon>Agaricomycotina</taxon>
        <taxon>Agaricomycetes</taxon>
        <taxon>Agaricomycetidae</taxon>
        <taxon>Agaricales</taxon>
        <taxon>Marasmiineae</taxon>
        <taxon>Marasmiaceae</taxon>
        <taxon>Moniliophthora</taxon>
    </lineage>
</organism>
<protein>
    <submittedName>
        <fullName evidence="3">Uncharacterized protein</fullName>
    </submittedName>
</protein>
<gene>
    <name evidence="3" type="ORF">WG66_3422</name>
</gene>
<evidence type="ECO:0000313" key="4">
    <source>
        <dbReference type="Proteomes" id="UP000054988"/>
    </source>
</evidence>
<dbReference type="AlphaFoldDB" id="A0A0W0G5Z0"/>
<accession>A0A0W0G5Z0</accession>
<feature type="region of interest" description="Disordered" evidence="1">
    <location>
        <begin position="47"/>
        <end position="77"/>
    </location>
</feature>
<feature type="chain" id="PRO_5006902353" evidence="2">
    <location>
        <begin position="18"/>
        <end position="354"/>
    </location>
</feature>
<feature type="compositionally biased region" description="Low complexity" evidence="1">
    <location>
        <begin position="331"/>
        <end position="342"/>
    </location>
</feature>
<evidence type="ECO:0000256" key="2">
    <source>
        <dbReference type="SAM" id="SignalP"/>
    </source>
</evidence>
<feature type="region of interest" description="Disordered" evidence="1">
    <location>
        <begin position="306"/>
        <end position="354"/>
    </location>
</feature>
<reference evidence="3 4" key="1">
    <citation type="submission" date="2015-12" db="EMBL/GenBank/DDBJ databases">
        <title>Draft genome sequence of Moniliophthora roreri, the causal agent of frosty pod rot of cacao.</title>
        <authorList>
            <person name="Aime M.C."/>
            <person name="Diaz-Valderrama J.R."/>
            <person name="Kijpornyongpan T."/>
            <person name="Phillips-Mora W."/>
        </authorList>
    </citation>
    <scope>NUCLEOTIDE SEQUENCE [LARGE SCALE GENOMIC DNA]</scope>
    <source>
        <strain evidence="3 4">MCA 2952</strain>
    </source>
</reference>
<evidence type="ECO:0000313" key="3">
    <source>
        <dbReference type="EMBL" id="KTB43991.1"/>
    </source>
</evidence>
<dbReference type="EMBL" id="LATX01001028">
    <property type="protein sequence ID" value="KTB43991.1"/>
    <property type="molecule type" value="Genomic_DNA"/>
</dbReference>
<name>A0A0W0G5Z0_MONRR</name>
<dbReference type="eggNOG" id="ENOG502SD56">
    <property type="taxonomic scope" value="Eukaryota"/>
</dbReference>
<dbReference type="Proteomes" id="UP000054988">
    <property type="component" value="Unassembled WGS sequence"/>
</dbReference>